<dbReference type="STRING" id="1445510.YC6258_04255"/>
<evidence type="ECO:0000313" key="6">
    <source>
        <dbReference type="Proteomes" id="UP000032266"/>
    </source>
</evidence>
<dbReference type="InterPro" id="IPR007431">
    <property type="entry name" value="ACP_PD"/>
</dbReference>
<protein>
    <recommendedName>
        <fullName evidence="7">Acyl carrier protein phosphodiesterase</fullName>
    </recommendedName>
</protein>
<organism evidence="5 6">
    <name type="scientific">Gynuella sunshinyii YC6258</name>
    <dbReference type="NCBI Taxonomy" id="1445510"/>
    <lineage>
        <taxon>Bacteria</taxon>
        <taxon>Pseudomonadati</taxon>
        <taxon>Pseudomonadota</taxon>
        <taxon>Gammaproteobacteria</taxon>
        <taxon>Oceanospirillales</taxon>
        <taxon>Saccharospirillaceae</taxon>
        <taxon>Gynuella</taxon>
    </lineage>
</organism>
<name>A0A0C5W0U0_9GAMM</name>
<dbReference type="PANTHER" id="PTHR38764">
    <property type="entry name" value="ACYL CARRIER PROTEIN PHOSPHODIESTERASE"/>
    <property type="match status" value="1"/>
</dbReference>
<dbReference type="HOGENOM" id="CLU_099370_1_1_6"/>
<proteinExistence type="predicted"/>
<accession>A0A0C5W0U0</accession>
<keyword evidence="6" id="KW-1185">Reference proteome</keyword>
<evidence type="ECO:0000256" key="1">
    <source>
        <dbReference type="ARBA" id="ARBA00022516"/>
    </source>
</evidence>
<dbReference type="OrthoDB" id="8442777at2"/>
<gene>
    <name evidence="5" type="ORF">YC6258_04255</name>
</gene>
<sequence length="190" mass="22410">MNFLAHLYLADPDPQSWIGNLLPDLCKPWQWQHLSAGYQRGALRHQRVDRLTDRHPLFITLKETVSTERRRFAGIILDVCLDHYLASHWEDHHHLSLEAFVLTLEPHFLNPPRQLPEPTRTILKRMMQQQWLQSYNHVDGVAQAFNGLSRRMRFSNSLIGAEQELIRQRDLWLPSFKTILIDVETQLADF</sequence>
<dbReference type="RefSeq" id="WP_052830414.1">
    <property type="nucleotide sequence ID" value="NZ_CP007142.1"/>
</dbReference>
<keyword evidence="1" id="KW-0444">Lipid biosynthesis</keyword>
<keyword evidence="4" id="KW-0276">Fatty acid metabolism</keyword>
<dbReference type="Proteomes" id="UP000032266">
    <property type="component" value="Chromosome"/>
</dbReference>
<dbReference type="GO" id="GO:0008770">
    <property type="term" value="F:[acyl-carrier-protein] phosphodiesterase activity"/>
    <property type="evidence" value="ECO:0007669"/>
    <property type="project" value="InterPro"/>
</dbReference>
<keyword evidence="2" id="KW-0378">Hydrolase</keyword>
<keyword evidence="3" id="KW-0443">Lipid metabolism</keyword>
<evidence type="ECO:0000256" key="4">
    <source>
        <dbReference type="ARBA" id="ARBA00023160"/>
    </source>
</evidence>
<dbReference type="GO" id="GO:0006633">
    <property type="term" value="P:fatty acid biosynthetic process"/>
    <property type="evidence" value="ECO:0007669"/>
    <property type="project" value="UniProtKB-KW"/>
</dbReference>
<evidence type="ECO:0000313" key="5">
    <source>
        <dbReference type="EMBL" id="AJQ96289.1"/>
    </source>
</evidence>
<dbReference type="Pfam" id="PF04336">
    <property type="entry name" value="ACP_PD"/>
    <property type="match status" value="1"/>
</dbReference>
<dbReference type="EMBL" id="CP007142">
    <property type="protein sequence ID" value="AJQ96289.1"/>
    <property type="molecule type" value="Genomic_DNA"/>
</dbReference>
<evidence type="ECO:0000256" key="3">
    <source>
        <dbReference type="ARBA" id="ARBA00023098"/>
    </source>
</evidence>
<reference evidence="5 6" key="1">
    <citation type="submission" date="2014-01" db="EMBL/GenBank/DDBJ databases">
        <title>Full genme sequencing of cellulolytic bacterium Gynuella sunshinyii YC6258T gen. nov., sp. nov.</title>
        <authorList>
            <person name="Khan H."/>
            <person name="Chung E.J."/>
            <person name="Chung Y.R."/>
        </authorList>
    </citation>
    <scope>NUCLEOTIDE SEQUENCE [LARGE SCALE GENOMIC DNA]</scope>
    <source>
        <strain evidence="5 6">YC6258</strain>
    </source>
</reference>
<evidence type="ECO:0008006" key="7">
    <source>
        <dbReference type="Google" id="ProtNLM"/>
    </source>
</evidence>
<dbReference type="PANTHER" id="PTHR38764:SF1">
    <property type="entry name" value="ACYL CARRIER PROTEIN PHOSPHODIESTERASE"/>
    <property type="match status" value="1"/>
</dbReference>
<evidence type="ECO:0000256" key="2">
    <source>
        <dbReference type="ARBA" id="ARBA00022801"/>
    </source>
</evidence>
<dbReference type="AlphaFoldDB" id="A0A0C5W0U0"/>
<keyword evidence="4" id="KW-0275">Fatty acid biosynthesis</keyword>
<dbReference type="KEGG" id="gsn:YC6258_04255"/>